<dbReference type="InterPro" id="IPR023393">
    <property type="entry name" value="START-like_dom_sf"/>
</dbReference>
<reference evidence="1 2" key="1">
    <citation type="submission" date="2019-07" db="EMBL/GenBank/DDBJ databases">
        <title>Whole genome shotgun sequence of Chryseobacterium hagamense NBRC 105253.</title>
        <authorList>
            <person name="Hosoyama A."/>
            <person name="Uohara A."/>
            <person name="Ohji S."/>
            <person name="Ichikawa N."/>
        </authorList>
    </citation>
    <scope>NUCLEOTIDE SEQUENCE [LARGE SCALE GENOMIC DNA]</scope>
    <source>
        <strain evidence="1 2">NBRC 105253</strain>
    </source>
</reference>
<dbReference type="EMBL" id="BJYJ01000039">
    <property type="protein sequence ID" value="GEN77977.1"/>
    <property type="molecule type" value="Genomic_DNA"/>
</dbReference>
<evidence type="ECO:0000313" key="2">
    <source>
        <dbReference type="Proteomes" id="UP000321863"/>
    </source>
</evidence>
<accession>A0A511YS07</accession>
<dbReference type="Proteomes" id="UP000321863">
    <property type="component" value="Unassembled WGS sequence"/>
</dbReference>
<comment type="caution">
    <text evidence="1">The sequence shown here is derived from an EMBL/GenBank/DDBJ whole genome shotgun (WGS) entry which is preliminary data.</text>
</comment>
<protein>
    <recommendedName>
        <fullName evidence="3">SRPBCC domain-containing protein</fullName>
    </recommendedName>
</protein>
<proteinExistence type="predicted"/>
<organism evidence="1 2">
    <name type="scientific">Chryseobacterium hagamense</name>
    <dbReference type="NCBI Taxonomy" id="395935"/>
    <lineage>
        <taxon>Bacteria</taxon>
        <taxon>Pseudomonadati</taxon>
        <taxon>Bacteroidota</taxon>
        <taxon>Flavobacteriia</taxon>
        <taxon>Flavobacteriales</taxon>
        <taxon>Weeksellaceae</taxon>
        <taxon>Chryseobacterium group</taxon>
        <taxon>Chryseobacterium</taxon>
    </lineage>
</organism>
<dbReference type="AlphaFoldDB" id="A0A511YS07"/>
<dbReference type="SUPFAM" id="SSF55961">
    <property type="entry name" value="Bet v1-like"/>
    <property type="match status" value="1"/>
</dbReference>
<evidence type="ECO:0000313" key="1">
    <source>
        <dbReference type="EMBL" id="GEN77977.1"/>
    </source>
</evidence>
<dbReference type="CDD" id="cd07820">
    <property type="entry name" value="SRPBCC_3"/>
    <property type="match status" value="1"/>
</dbReference>
<name>A0A511YS07_9FLAO</name>
<gene>
    <name evidence="1" type="ORF">CHA01nite_37170</name>
</gene>
<dbReference type="Gene3D" id="3.30.530.20">
    <property type="match status" value="1"/>
</dbReference>
<keyword evidence="2" id="KW-1185">Reference proteome</keyword>
<evidence type="ECO:0008006" key="3">
    <source>
        <dbReference type="Google" id="ProtNLM"/>
    </source>
</evidence>
<sequence>MTPSDKNLEYMKHRLYREQQLNCNIETAWKFFSSANNLSKITPKEMNFIVLTKFENDEIYEGMIIDYFVSPLFGIKMRWQTEIIHVDDRKSFTDFQKKGPYKLWHHFHEFIENENGVLMKDTVDYELPMGFLGEIAHSVMVKKKVEGIFDYRYGILEKMFNQK</sequence>